<gene>
    <name evidence="1" type="ORF">AL072_16050</name>
</gene>
<dbReference type="KEGG" id="ati:AL072_16050"/>
<dbReference type="Gene3D" id="3.55.50.10">
    <property type="entry name" value="Baseplate protein-like domains"/>
    <property type="match status" value="1"/>
</dbReference>
<accession>A0AAC8VZZ4</accession>
<evidence type="ECO:0000313" key="2">
    <source>
        <dbReference type="Proteomes" id="UP000069935"/>
    </source>
</evidence>
<sequence>MNQLDMTLTLDGIGSDFGIVGLDGEEALFGDYAFDVIIASPDHTLDLRPLLTMPATLTLRAETMPERHFSGVVLSATFLGDNPRNAFYNIRIVPAFSLLRMTRCSWVFTNKTVIDIVEEVLDRHGIADRSFLVAGSFPKFRHYTQNNCSSFQFVRRIMADEGVYYFYRHGQRQHTLIVQDYGMPFESCGVTLNHAYTGTRRFRPDEIECCSLERRVVPSRLITIPVNTNAILRRPAVTDGRDPYDLRYEWAHGNATSADHLEALSDRRQASFEASAHVMRARSHCPLLCPGYSVRTTGATRADLNGDFVVKRIRHQIDRDGYSNEFVAFPIDCRYVPLMPTDELDIDDNHIAPFGELLARKNNARDL</sequence>
<organism evidence="1 2">
    <name type="scientific">Azospirillum thiophilum</name>
    <dbReference type="NCBI Taxonomy" id="528244"/>
    <lineage>
        <taxon>Bacteria</taxon>
        <taxon>Pseudomonadati</taxon>
        <taxon>Pseudomonadota</taxon>
        <taxon>Alphaproteobacteria</taxon>
        <taxon>Rhodospirillales</taxon>
        <taxon>Azospirillaceae</taxon>
        <taxon>Azospirillum</taxon>
    </lineage>
</organism>
<reference evidence="1 2" key="2">
    <citation type="journal article" date="2016" name="Genome Announc.">
        <title>Complete Genome Sequence of a Strain of Azospirillum thiophilum Isolated from a Sulfide Spring.</title>
        <authorList>
            <person name="Fomenkov A."/>
            <person name="Vincze T."/>
            <person name="Grabovich M."/>
            <person name="Anton B.P."/>
            <person name="Dubinina G."/>
            <person name="Orlova M."/>
            <person name="Belousova E."/>
            <person name="Roberts R.J."/>
        </authorList>
    </citation>
    <scope>NUCLEOTIDE SEQUENCE [LARGE SCALE GENOMIC DNA]</scope>
    <source>
        <strain evidence="1 2">BV-S</strain>
    </source>
</reference>
<protein>
    <recommendedName>
        <fullName evidence="3">Gp5/Type VI secretion system Vgr protein OB-fold domain-containing protein</fullName>
    </recommendedName>
</protein>
<dbReference type="Gene3D" id="2.30.110.50">
    <property type="match status" value="1"/>
</dbReference>
<dbReference type="AlphaFoldDB" id="A0AAC8VZZ4"/>
<dbReference type="Gene3D" id="4.10.220.110">
    <property type="match status" value="1"/>
</dbReference>
<name>A0AAC8VZZ4_9PROT</name>
<dbReference type="Proteomes" id="UP000069935">
    <property type="component" value="Chromosome 2"/>
</dbReference>
<dbReference type="RefSeq" id="WP_045583205.1">
    <property type="nucleotide sequence ID" value="NZ_CP012402.1"/>
</dbReference>
<dbReference type="SUPFAM" id="SSF69279">
    <property type="entry name" value="Phage tail proteins"/>
    <property type="match status" value="2"/>
</dbReference>
<proteinExistence type="predicted"/>
<evidence type="ECO:0008006" key="3">
    <source>
        <dbReference type="Google" id="ProtNLM"/>
    </source>
</evidence>
<dbReference type="Pfam" id="PF05954">
    <property type="entry name" value="Phage_GPD"/>
    <property type="match status" value="1"/>
</dbReference>
<reference evidence="2" key="1">
    <citation type="submission" date="2015-08" db="EMBL/GenBank/DDBJ databases">
        <title>Complete Genome Sequence of Azospirillum thiophilum BV-S.</title>
        <authorList>
            <person name="Fomenkov A."/>
            <person name="Vincze T."/>
            <person name="Grabovich M."/>
            <person name="Dubinina G."/>
            <person name="Orlova M."/>
            <person name="Belousova E."/>
            <person name="Roberts R.J."/>
        </authorList>
    </citation>
    <scope>NUCLEOTIDE SEQUENCE [LARGE SCALE GENOMIC DNA]</scope>
    <source>
        <strain evidence="2">BV-S</strain>
    </source>
</reference>
<evidence type="ECO:0000313" key="1">
    <source>
        <dbReference type="EMBL" id="ALG72570.1"/>
    </source>
</evidence>
<keyword evidence="2" id="KW-1185">Reference proteome</keyword>
<dbReference type="EMBL" id="CP012402">
    <property type="protein sequence ID" value="ALG72570.1"/>
    <property type="molecule type" value="Genomic_DNA"/>
</dbReference>